<feature type="transmembrane region" description="Helical" evidence="5">
    <location>
        <begin position="62"/>
        <end position="81"/>
    </location>
</feature>
<evidence type="ECO:0000256" key="3">
    <source>
        <dbReference type="ARBA" id="ARBA00022989"/>
    </source>
</evidence>
<dbReference type="InterPro" id="IPR004837">
    <property type="entry name" value="NaCa_Exmemb"/>
</dbReference>
<dbReference type="EMBL" id="JBHUCO010000007">
    <property type="protein sequence ID" value="MFD1517239.1"/>
    <property type="molecule type" value="Genomic_DNA"/>
</dbReference>
<evidence type="ECO:0000313" key="7">
    <source>
        <dbReference type="EMBL" id="MFD1517239.1"/>
    </source>
</evidence>
<feature type="transmembrane region" description="Helical" evidence="5">
    <location>
        <begin position="282"/>
        <end position="301"/>
    </location>
</feature>
<feature type="domain" description="Sodium/calcium exchanger membrane region" evidence="6">
    <location>
        <begin position="243"/>
        <end position="387"/>
    </location>
</feature>
<keyword evidence="8" id="KW-1185">Reference proteome</keyword>
<comment type="caution">
    <text evidence="7">The sequence shown here is derived from an EMBL/GenBank/DDBJ whole genome shotgun (WGS) entry which is preliminary data.</text>
</comment>
<evidence type="ECO:0000256" key="4">
    <source>
        <dbReference type="ARBA" id="ARBA00023136"/>
    </source>
</evidence>
<evidence type="ECO:0000256" key="5">
    <source>
        <dbReference type="SAM" id="Phobius"/>
    </source>
</evidence>
<feature type="transmembrane region" description="Helical" evidence="5">
    <location>
        <begin position="35"/>
        <end position="56"/>
    </location>
</feature>
<feature type="transmembrane region" description="Helical" evidence="5">
    <location>
        <begin position="195"/>
        <end position="212"/>
    </location>
</feature>
<protein>
    <submittedName>
        <fullName evidence="7">Sodium:proton exchanger</fullName>
    </submittedName>
</protein>
<feature type="transmembrane region" description="Helical" evidence="5">
    <location>
        <begin position="242"/>
        <end position="262"/>
    </location>
</feature>
<evidence type="ECO:0000256" key="2">
    <source>
        <dbReference type="ARBA" id="ARBA00022692"/>
    </source>
</evidence>
<dbReference type="Gene3D" id="1.20.1420.30">
    <property type="entry name" value="NCX, central ion-binding region"/>
    <property type="match status" value="1"/>
</dbReference>
<feature type="transmembrane region" description="Helical" evidence="5">
    <location>
        <begin position="322"/>
        <end position="344"/>
    </location>
</feature>
<comment type="subcellular location">
    <subcellularLocation>
        <location evidence="1">Membrane</location>
        <topology evidence="1">Multi-pass membrane protein</topology>
    </subcellularLocation>
</comment>
<feature type="transmembrane region" description="Helical" evidence="5">
    <location>
        <begin position="350"/>
        <end position="367"/>
    </location>
</feature>
<feature type="transmembrane region" description="Helical" evidence="5">
    <location>
        <begin position="136"/>
        <end position="155"/>
    </location>
</feature>
<feature type="domain" description="Sodium/calcium exchanger membrane region" evidence="6">
    <location>
        <begin position="63"/>
        <end position="212"/>
    </location>
</feature>
<evidence type="ECO:0000313" key="8">
    <source>
        <dbReference type="Proteomes" id="UP001597114"/>
    </source>
</evidence>
<evidence type="ECO:0000259" key="6">
    <source>
        <dbReference type="Pfam" id="PF01699"/>
    </source>
</evidence>
<dbReference type="InterPro" id="IPR044880">
    <property type="entry name" value="NCX_ion-bd_dom_sf"/>
</dbReference>
<feature type="transmembrane region" description="Helical" evidence="5">
    <location>
        <begin position="93"/>
        <end position="116"/>
    </location>
</feature>
<dbReference type="RefSeq" id="WP_344719004.1">
    <property type="nucleotide sequence ID" value="NZ_BAAAUS010000002.1"/>
</dbReference>
<feature type="transmembrane region" description="Helical" evidence="5">
    <location>
        <begin position="167"/>
        <end position="189"/>
    </location>
</feature>
<keyword evidence="3 5" id="KW-1133">Transmembrane helix</keyword>
<feature type="transmembrane region" description="Helical" evidence="5">
    <location>
        <begin position="372"/>
        <end position="387"/>
    </location>
</feature>
<sequence>MDETFGQSSRLAGVSPEALRHGDAPSWKVVMVYKLVRPFALCLLLTLPALVVRLGGMELPPALGLAVFGAAVVAASFLLAWGAEAARMDISGALAIAVLAVIAVLPEYAVDLYFAYTAGSDPSYVAYAAANMTGSNRLLLGLGWSVVVVIALFVASRRSGRKVRELVLAPGHRVELGFLAIASVVAFIVPLSGQIHLVMGFALLGLFAFYLWKVSRAEAEEPELVGPAARVGALPTRVRRPLVLGLFLFAATVILASAEPFAHSLIGTGAEFGVDEFLLVQWLAPLASEAPEFIVAILFAVHGRGTDAIGTLISSKINQWTLLVGSLPIAYLLGGGPTALVLDSRQIEEFLLTATQTLLGVAALLALRFPRWLAFTLLGLFALQFVFPGQQARYVLCAVYAVLAAAALVRNRRHILSTLAAPFRRGETTAARDVEQLTR</sequence>
<keyword evidence="4 5" id="KW-0472">Membrane</keyword>
<accession>A0ABW4ET39</accession>
<keyword evidence="2 5" id="KW-0812">Transmembrane</keyword>
<dbReference type="Proteomes" id="UP001597114">
    <property type="component" value="Unassembled WGS sequence"/>
</dbReference>
<proteinExistence type="predicted"/>
<reference evidence="8" key="1">
    <citation type="journal article" date="2019" name="Int. J. Syst. Evol. Microbiol.">
        <title>The Global Catalogue of Microorganisms (GCM) 10K type strain sequencing project: providing services to taxonomists for standard genome sequencing and annotation.</title>
        <authorList>
            <consortium name="The Broad Institute Genomics Platform"/>
            <consortium name="The Broad Institute Genome Sequencing Center for Infectious Disease"/>
            <person name="Wu L."/>
            <person name="Ma J."/>
        </authorList>
    </citation>
    <scope>NUCLEOTIDE SEQUENCE [LARGE SCALE GENOMIC DNA]</scope>
    <source>
        <strain evidence="8">CCM 7043</strain>
    </source>
</reference>
<dbReference type="Pfam" id="PF01699">
    <property type="entry name" value="Na_Ca_ex"/>
    <property type="match status" value="2"/>
</dbReference>
<evidence type="ECO:0000256" key="1">
    <source>
        <dbReference type="ARBA" id="ARBA00004141"/>
    </source>
</evidence>
<gene>
    <name evidence="7" type="ORF">ACFSJD_07070</name>
</gene>
<name>A0ABW4ET39_9PSEU</name>
<organism evidence="7 8">
    <name type="scientific">Pseudonocardia yunnanensis</name>
    <dbReference type="NCBI Taxonomy" id="58107"/>
    <lineage>
        <taxon>Bacteria</taxon>
        <taxon>Bacillati</taxon>
        <taxon>Actinomycetota</taxon>
        <taxon>Actinomycetes</taxon>
        <taxon>Pseudonocardiales</taxon>
        <taxon>Pseudonocardiaceae</taxon>
        <taxon>Pseudonocardia</taxon>
    </lineage>
</organism>
<feature type="transmembrane region" description="Helical" evidence="5">
    <location>
        <begin position="393"/>
        <end position="409"/>
    </location>
</feature>